<reference evidence="3 4" key="1">
    <citation type="journal article" date="2016" name="Nat. Commun.">
        <title>Thousands of microbial genomes shed light on interconnected biogeochemical processes in an aquifer system.</title>
        <authorList>
            <person name="Anantharaman K."/>
            <person name="Brown C.T."/>
            <person name="Hug L.A."/>
            <person name="Sharon I."/>
            <person name="Castelle C.J."/>
            <person name="Probst A.J."/>
            <person name="Thomas B.C."/>
            <person name="Singh A."/>
            <person name="Wilkins M.J."/>
            <person name="Karaoz U."/>
            <person name="Brodie E.L."/>
            <person name="Williams K.H."/>
            <person name="Hubbard S.S."/>
            <person name="Banfield J.F."/>
        </authorList>
    </citation>
    <scope>NUCLEOTIDE SEQUENCE [LARGE SCALE GENOMIC DNA]</scope>
</reference>
<name>A0A1F5G663_9BACT</name>
<gene>
    <name evidence="3" type="ORF">A2870_01345</name>
</gene>
<comment type="caution">
    <text evidence="3">The sequence shown here is derived from an EMBL/GenBank/DDBJ whole genome shotgun (WGS) entry which is preliminary data.</text>
</comment>
<dbReference type="Proteomes" id="UP000179102">
    <property type="component" value="Unassembled WGS sequence"/>
</dbReference>
<dbReference type="STRING" id="1797711.A2870_01345"/>
<protein>
    <recommendedName>
        <fullName evidence="5">Septum formation initiator</fullName>
    </recommendedName>
</protein>
<evidence type="ECO:0000256" key="2">
    <source>
        <dbReference type="SAM" id="Phobius"/>
    </source>
</evidence>
<feature type="transmembrane region" description="Helical" evidence="2">
    <location>
        <begin position="24"/>
        <end position="41"/>
    </location>
</feature>
<keyword evidence="2" id="KW-0812">Transmembrane</keyword>
<keyword evidence="2" id="KW-0472">Membrane</keyword>
<keyword evidence="2" id="KW-1133">Transmembrane helix</keyword>
<sequence>MLWALSRFLASAFACYNEVVKRNLLLLGVAFLVLMIIVNSTKRISSLRDTSKKVSEVEQRLEALRLENQRLKEELDYKRTGEFKEGEIRNKLGLVKPGEAVVVLPNKDDGRQMTGDERQNDIPNYLKWWNLFFRT</sequence>
<keyword evidence="1" id="KW-0175">Coiled coil</keyword>
<evidence type="ECO:0000256" key="1">
    <source>
        <dbReference type="SAM" id="Coils"/>
    </source>
</evidence>
<feature type="coiled-coil region" evidence="1">
    <location>
        <begin position="47"/>
        <end position="74"/>
    </location>
</feature>
<evidence type="ECO:0000313" key="4">
    <source>
        <dbReference type="Proteomes" id="UP000179102"/>
    </source>
</evidence>
<dbReference type="Pfam" id="PF04977">
    <property type="entry name" value="DivIC"/>
    <property type="match status" value="1"/>
</dbReference>
<evidence type="ECO:0008006" key="5">
    <source>
        <dbReference type="Google" id="ProtNLM"/>
    </source>
</evidence>
<dbReference type="AlphaFoldDB" id="A0A1F5G663"/>
<organism evidence="3 4">
    <name type="scientific">Candidatus Curtissbacteria bacterium RIFCSPHIGHO2_01_FULL_41_11</name>
    <dbReference type="NCBI Taxonomy" id="1797711"/>
    <lineage>
        <taxon>Bacteria</taxon>
        <taxon>Candidatus Curtissiibacteriota</taxon>
    </lineage>
</organism>
<evidence type="ECO:0000313" key="3">
    <source>
        <dbReference type="EMBL" id="OGD87373.1"/>
    </source>
</evidence>
<dbReference type="EMBL" id="MFAZ01000014">
    <property type="protein sequence ID" value="OGD87373.1"/>
    <property type="molecule type" value="Genomic_DNA"/>
</dbReference>
<dbReference type="InterPro" id="IPR007060">
    <property type="entry name" value="FtsL/DivIC"/>
</dbReference>
<accession>A0A1F5G663</accession>
<proteinExistence type="predicted"/>